<sequence>MDIGAVLSIGSDNDLYYNGTIICENYVQCILPDVARMVMILFTILYVIVHADRLVHILCRFCLKKKPYPTLYEVIPPSSTELDYPIVAIQLPMMNEVECGEAIIEAACNLDWPKSRLIIQVLDDSSDKRAISVINNCVDEWAKRGIQINVYRRPHRHGFKAGSLIYGMTFIRHVEYICIFDADFLPTKDFLSKAMPSIMQDPTCAFVQARWTYTNSNESFLTRMQTMILNFHFKCEQEGRYRASFFFNFNGTAAIWRTSAIEDAGGWHTDTVVEDLDLSLRSHLNGWNSVYLYDVECLNELPPTLSAYLSQQYRWVSGPMQVALKLIKRIYRTRDISFTKKLFCFWFMIRYYINLFQVLSLIIMVPMSIWFPTTRICSLISMYTTLFALGTTALFTLNQFHYAIIYVMFVNGMALFNTCASISGLLNFSSARDWIVTPKFGSTTDDNSSTKKLGEKHSSTSERNETVIKLAEKKKIDETYSYRSRIFQIIANIKVIKSICYWFKKRFQSFRLYKRNFLMSIYLFFITWLAFNNSNPTLGIFVFCNAIMYTILAFGYIGRFT</sequence>
<keyword evidence="2" id="KW-0328">Glycosyltransferase</keyword>
<dbReference type="GO" id="GO:0071555">
    <property type="term" value="P:cell wall organization"/>
    <property type="evidence" value="ECO:0007669"/>
    <property type="project" value="UniProtKB-KW"/>
</dbReference>
<evidence type="ECO:0000313" key="15">
    <source>
        <dbReference type="Proteomes" id="UP000663845"/>
    </source>
</evidence>
<protein>
    <recommendedName>
        <fullName evidence="10">Glucomannan synthase</fullName>
    </recommendedName>
</protein>
<feature type="transmembrane region" description="Helical" evidence="11">
    <location>
        <begin position="537"/>
        <end position="557"/>
    </location>
</feature>
<dbReference type="EMBL" id="CAJNOG010000049">
    <property type="protein sequence ID" value="CAF0842895.1"/>
    <property type="molecule type" value="Genomic_DNA"/>
</dbReference>
<comment type="function">
    <text evidence="9">Probable mannan synthase which consists of a 4-beta-mannosyltransferase activity on mannan using GDP-mannose. The beta-1,4-mannan product is the backbone for galactomannan synthesis by galactomannan galactosyltransferase. Galactomannan is a noncellulosic polysaccharides of plant cell wall.</text>
</comment>
<evidence type="ECO:0000256" key="2">
    <source>
        <dbReference type="ARBA" id="ARBA00022676"/>
    </source>
</evidence>
<evidence type="ECO:0000256" key="6">
    <source>
        <dbReference type="ARBA" id="ARBA00023034"/>
    </source>
</evidence>
<evidence type="ECO:0000256" key="1">
    <source>
        <dbReference type="ARBA" id="ARBA00004653"/>
    </source>
</evidence>
<evidence type="ECO:0000313" key="13">
    <source>
        <dbReference type="EMBL" id="CAF0842895.1"/>
    </source>
</evidence>
<keyword evidence="6" id="KW-0333">Golgi apparatus</keyword>
<keyword evidence="7 11" id="KW-0472">Membrane</keyword>
<dbReference type="Pfam" id="PF13632">
    <property type="entry name" value="Glyco_trans_2_3"/>
    <property type="match status" value="1"/>
</dbReference>
<keyword evidence="4 11" id="KW-0812">Transmembrane</keyword>
<feature type="domain" description="Glycosyltransferase 2-like" evidence="12">
    <location>
        <begin position="176"/>
        <end position="376"/>
    </location>
</feature>
<evidence type="ECO:0000256" key="5">
    <source>
        <dbReference type="ARBA" id="ARBA00022989"/>
    </source>
</evidence>
<dbReference type="GO" id="GO:0016757">
    <property type="term" value="F:glycosyltransferase activity"/>
    <property type="evidence" value="ECO:0007669"/>
    <property type="project" value="UniProtKB-KW"/>
</dbReference>
<evidence type="ECO:0000256" key="10">
    <source>
        <dbReference type="ARBA" id="ARBA00076024"/>
    </source>
</evidence>
<feature type="transmembrane region" description="Helical" evidence="11">
    <location>
        <begin position="512"/>
        <end position="531"/>
    </location>
</feature>
<feature type="transmembrane region" description="Helical" evidence="11">
    <location>
        <begin position="403"/>
        <end position="426"/>
    </location>
</feature>
<feature type="transmembrane region" description="Helical" evidence="11">
    <location>
        <begin position="345"/>
        <end position="364"/>
    </location>
</feature>
<dbReference type="SUPFAM" id="SSF53448">
    <property type="entry name" value="Nucleotide-diphospho-sugar transferases"/>
    <property type="match status" value="1"/>
</dbReference>
<dbReference type="FunFam" id="3.90.550.10:FF:000057">
    <property type="entry name" value="Glycosyltransferase-like protein, family 2"/>
    <property type="match status" value="1"/>
</dbReference>
<evidence type="ECO:0000256" key="3">
    <source>
        <dbReference type="ARBA" id="ARBA00022679"/>
    </source>
</evidence>
<evidence type="ECO:0000256" key="8">
    <source>
        <dbReference type="ARBA" id="ARBA00023316"/>
    </source>
</evidence>
<dbReference type="InterPro" id="IPR029044">
    <property type="entry name" value="Nucleotide-diphossugar_trans"/>
</dbReference>
<dbReference type="Proteomes" id="UP000663844">
    <property type="component" value="Unassembled WGS sequence"/>
</dbReference>
<dbReference type="GO" id="GO:0000139">
    <property type="term" value="C:Golgi membrane"/>
    <property type="evidence" value="ECO:0007669"/>
    <property type="project" value="UniProtKB-SubCell"/>
</dbReference>
<name>A0A813VBE8_9BILA</name>
<dbReference type="Proteomes" id="UP000663845">
    <property type="component" value="Unassembled WGS sequence"/>
</dbReference>
<dbReference type="PANTHER" id="PTHR32044:SF80">
    <property type="entry name" value="XYLOGLUCAN GLYCOSYLTRANSFERASE 2-RELATED"/>
    <property type="match status" value="1"/>
</dbReference>
<feature type="transmembrane region" description="Helical" evidence="11">
    <location>
        <begin position="376"/>
        <end position="397"/>
    </location>
</feature>
<evidence type="ECO:0000313" key="14">
    <source>
        <dbReference type="EMBL" id="CAF3749306.1"/>
    </source>
</evidence>
<evidence type="ECO:0000259" key="12">
    <source>
        <dbReference type="Pfam" id="PF13632"/>
    </source>
</evidence>
<dbReference type="EMBL" id="CAJOAZ010001010">
    <property type="protein sequence ID" value="CAF3749306.1"/>
    <property type="molecule type" value="Genomic_DNA"/>
</dbReference>
<evidence type="ECO:0000256" key="4">
    <source>
        <dbReference type="ARBA" id="ARBA00022692"/>
    </source>
</evidence>
<dbReference type="Gene3D" id="3.90.550.10">
    <property type="entry name" value="Spore Coat Polysaccharide Biosynthesis Protein SpsA, Chain A"/>
    <property type="match status" value="1"/>
</dbReference>
<evidence type="ECO:0000256" key="7">
    <source>
        <dbReference type="ARBA" id="ARBA00023136"/>
    </source>
</evidence>
<keyword evidence="3" id="KW-0808">Transferase</keyword>
<evidence type="ECO:0000256" key="11">
    <source>
        <dbReference type="SAM" id="Phobius"/>
    </source>
</evidence>
<keyword evidence="5 11" id="KW-1133">Transmembrane helix</keyword>
<dbReference type="AlphaFoldDB" id="A0A813VBE8"/>
<dbReference type="InterPro" id="IPR001173">
    <property type="entry name" value="Glyco_trans_2-like"/>
</dbReference>
<organism evidence="13 15">
    <name type="scientific">Adineta steineri</name>
    <dbReference type="NCBI Taxonomy" id="433720"/>
    <lineage>
        <taxon>Eukaryota</taxon>
        <taxon>Metazoa</taxon>
        <taxon>Spiralia</taxon>
        <taxon>Gnathifera</taxon>
        <taxon>Rotifera</taxon>
        <taxon>Eurotatoria</taxon>
        <taxon>Bdelloidea</taxon>
        <taxon>Adinetida</taxon>
        <taxon>Adinetidae</taxon>
        <taxon>Adineta</taxon>
    </lineage>
</organism>
<dbReference type="PANTHER" id="PTHR32044">
    <property type="entry name" value="GLUCOMANNAN 4-BETA-MANNOSYLTRANSFERASE 9"/>
    <property type="match status" value="1"/>
</dbReference>
<evidence type="ECO:0000256" key="9">
    <source>
        <dbReference type="ARBA" id="ARBA00056537"/>
    </source>
</evidence>
<accession>A0A813VBE8</accession>
<gene>
    <name evidence="13" type="ORF">JYZ213_LOCUS7461</name>
    <name evidence="14" type="ORF">OXD698_LOCUS15357</name>
</gene>
<proteinExistence type="predicted"/>
<comment type="subcellular location">
    <subcellularLocation>
        <location evidence="1">Golgi apparatus membrane</location>
        <topology evidence="1">Multi-pass membrane protein</topology>
    </subcellularLocation>
</comment>
<reference evidence="13" key="1">
    <citation type="submission" date="2021-02" db="EMBL/GenBank/DDBJ databases">
        <authorList>
            <person name="Nowell W R."/>
        </authorList>
    </citation>
    <scope>NUCLEOTIDE SEQUENCE</scope>
</reference>
<comment type="caution">
    <text evidence="13">The sequence shown here is derived from an EMBL/GenBank/DDBJ whole genome shotgun (WGS) entry which is preliminary data.</text>
</comment>
<keyword evidence="8" id="KW-0961">Cell wall biogenesis/degradation</keyword>